<dbReference type="Proteomes" id="UP000270296">
    <property type="component" value="Unassembled WGS sequence"/>
</dbReference>
<protein>
    <submittedName>
        <fullName evidence="3">USP domain-containing protein</fullName>
    </submittedName>
</protein>
<accession>A0A183J260</accession>
<dbReference type="WBParaSite" id="SBAD_0001031001-mRNA-1">
    <property type="protein sequence ID" value="SBAD_0001031001-mRNA-1"/>
    <property type="gene ID" value="SBAD_0001031001"/>
</dbReference>
<reference evidence="1 2" key="2">
    <citation type="submission" date="2018-11" db="EMBL/GenBank/DDBJ databases">
        <authorList>
            <consortium name="Pathogen Informatics"/>
        </authorList>
    </citation>
    <scope>NUCLEOTIDE SEQUENCE [LARGE SCALE GENOMIC DNA]</scope>
</reference>
<organism evidence="3">
    <name type="scientific">Soboliphyme baturini</name>
    <dbReference type="NCBI Taxonomy" id="241478"/>
    <lineage>
        <taxon>Eukaryota</taxon>
        <taxon>Metazoa</taxon>
        <taxon>Ecdysozoa</taxon>
        <taxon>Nematoda</taxon>
        <taxon>Enoplea</taxon>
        <taxon>Dorylaimia</taxon>
        <taxon>Dioctophymatida</taxon>
        <taxon>Dioctophymatoidea</taxon>
        <taxon>Soboliphymatidae</taxon>
        <taxon>Soboliphyme</taxon>
    </lineage>
</organism>
<evidence type="ECO:0000313" key="3">
    <source>
        <dbReference type="WBParaSite" id="SBAD_0001031001-mRNA-1"/>
    </source>
</evidence>
<dbReference type="EMBL" id="UZAM01013404">
    <property type="protein sequence ID" value="VDP27612.1"/>
    <property type="molecule type" value="Genomic_DNA"/>
</dbReference>
<dbReference type="AlphaFoldDB" id="A0A183J260"/>
<proteinExistence type="predicted"/>
<evidence type="ECO:0000313" key="1">
    <source>
        <dbReference type="EMBL" id="VDP27612.1"/>
    </source>
</evidence>
<sequence length="160" mass="18338">MMCEECYLTTADSLDMAYFCGSCFEKVHAQLKESDHACDELVPYKPSPGCNYSNSRVCLELASVLCIESSHYVSFVRIGTDADSRWIFFDSMSDREGEAFGYSIPEIRPCPNFEEWLDERKLNNSLHFLGSDGFACPDFLRLVKDCYICFYVWPDGLLYS</sequence>
<gene>
    <name evidence="1" type="ORF">SBAD_LOCUS9958</name>
</gene>
<evidence type="ECO:0000313" key="2">
    <source>
        <dbReference type="Proteomes" id="UP000270296"/>
    </source>
</evidence>
<reference evidence="3" key="1">
    <citation type="submission" date="2016-06" db="UniProtKB">
        <authorList>
            <consortium name="WormBaseParasite"/>
        </authorList>
    </citation>
    <scope>IDENTIFICATION</scope>
</reference>
<name>A0A183J260_9BILA</name>
<dbReference type="OrthoDB" id="6287070at2759"/>
<keyword evidence="2" id="KW-1185">Reference proteome</keyword>
<dbReference type="Gene3D" id="3.90.70.10">
    <property type="entry name" value="Cysteine proteinases"/>
    <property type="match status" value="1"/>
</dbReference>